<evidence type="ECO:0000313" key="3">
    <source>
        <dbReference type="Proteomes" id="UP000053105"/>
    </source>
</evidence>
<proteinExistence type="predicted"/>
<reference evidence="2 3" key="1">
    <citation type="submission" date="2015-07" db="EMBL/GenBank/DDBJ databases">
        <title>The genome of Melipona quadrifasciata.</title>
        <authorList>
            <person name="Pan H."/>
            <person name="Kapheim K."/>
        </authorList>
    </citation>
    <scope>NUCLEOTIDE SEQUENCE [LARGE SCALE GENOMIC DNA]</scope>
    <source>
        <strain evidence="2">0111107301</strain>
        <tissue evidence="2">Whole body</tissue>
    </source>
</reference>
<dbReference type="AlphaFoldDB" id="A0A0N1ISZ7"/>
<name>A0A0N1ISZ7_9HYME</name>
<keyword evidence="3" id="KW-1185">Reference proteome</keyword>
<organism evidence="2 3">
    <name type="scientific">Melipona quadrifasciata</name>
    <dbReference type="NCBI Taxonomy" id="166423"/>
    <lineage>
        <taxon>Eukaryota</taxon>
        <taxon>Metazoa</taxon>
        <taxon>Ecdysozoa</taxon>
        <taxon>Arthropoda</taxon>
        <taxon>Hexapoda</taxon>
        <taxon>Insecta</taxon>
        <taxon>Pterygota</taxon>
        <taxon>Neoptera</taxon>
        <taxon>Endopterygota</taxon>
        <taxon>Hymenoptera</taxon>
        <taxon>Apocrita</taxon>
        <taxon>Aculeata</taxon>
        <taxon>Apoidea</taxon>
        <taxon>Anthophila</taxon>
        <taxon>Apidae</taxon>
        <taxon>Melipona</taxon>
    </lineage>
</organism>
<dbReference type="EMBL" id="KQ436112">
    <property type="protein sequence ID" value="KOX67444.1"/>
    <property type="molecule type" value="Genomic_DNA"/>
</dbReference>
<gene>
    <name evidence="2" type="ORF">WN51_10511</name>
</gene>
<protein>
    <submittedName>
        <fullName evidence="2">Uncharacterized protein</fullName>
    </submittedName>
</protein>
<accession>A0A0N1ISZ7</accession>
<feature type="region of interest" description="Disordered" evidence="1">
    <location>
        <begin position="311"/>
        <end position="332"/>
    </location>
</feature>
<sequence>MVWSVHIGAREHGGVRAPGDVPAAAGGEAGPPKVVCGGEHSTAARTGPKTDGETTGEGIGLSLVVVVMVAVVSVTTTGDSLVVAGDSPLTTSANVVDGVAGGGVGQLLAGAGGGVAVVGVFAGVVRPEVPGGVLTLRRGVFLAPGDLLVPGGVLLDPGVLRAPGDDLLPGGECLELREGELGVLTLEPAPRVRRRVTGGDAEPVCTAAALAVFEDGAARVAQGLTALGFVGAVLGFVPGRVEVVADFPVEALPEVGAPVDPGGVAALPDEILEIAAARAVRFGEALFLLGGAVGVGGPGVARDTVTPSFVSTAPPEAGNAADGSPDELHTATDGLTLDVRRELCRAWVRSSRLPRTYFQKHGH</sequence>
<dbReference type="Proteomes" id="UP000053105">
    <property type="component" value="Unassembled WGS sequence"/>
</dbReference>
<evidence type="ECO:0000313" key="2">
    <source>
        <dbReference type="EMBL" id="KOX67444.1"/>
    </source>
</evidence>
<evidence type="ECO:0000256" key="1">
    <source>
        <dbReference type="SAM" id="MobiDB-lite"/>
    </source>
</evidence>